<evidence type="ECO:0000256" key="1">
    <source>
        <dbReference type="SAM" id="MobiDB-lite"/>
    </source>
</evidence>
<comment type="caution">
    <text evidence="2">The sequence shown here is derived from an EMBL/GenBank/DDBJ whole genome shotgun (WGS) entry which is preliminary data.</text>
</comment>
<dbReference type="EMBL" id="JAVHNS010000004">
    <property type="protein sequence ID" value="KAK6357852.1"/>
    <property type="molecule type" value="Genomic_DNA"/>
</dbReference>
<sequence>MPIALPSAESVPGVGRFGINPALPPAPKLEPKHIQQYQMETNIVMPEYPAQHPIPNQVHRPTGLVAIHQAEYPAQSSVAQSTVTGLAPIQTPTHPTTCSTRHLPQDLQQHTGHCPLPPHEHLLDAHPFFEPLPAPYPLQPLPAPDPIQPHAHPPGPYPIQPHEHPPGPYPGQPPLRREDLHQFQPPPPQQLTQPTAYCPGPARPDIQLTASYRNLYNGLQMTKLRLPAPRRPPRPPSP</sequence>
<dbReference type="AlphaFoldDB" id="A0AAV9V7B4"/>
<organism evidence="2 3">
    <name type="scientific">Orbilia blumenaviensis</name>
    <dbReference type="NCBI Taxonomy" id="1796055"/>
    <lineage>
        <taxon>Eukaryota</taxon>
        <taxon>Fungi</taxon>
        <taxon>Dikarya</taxon>
        <taxon>Ascomycota</taxon>
        <taxon>Pezizomycotina</taxon>
        <taxon>Orbiliomycetes</taxon>
        <taxon>Orbiliales</taxon>
        <taxon>Orbiliaceae</taxon>
        <taxon>Orbilia</taxon>
    </lineage>
</organism>
<proteinExistence type="predicted"/>
<accession>A0AAV9V7B4</accession>
<feature type="region of interest" description="Disordered" evidence="1">
    <location>
        <begin position="134"/>
        <end position="205"/>
    </location>
</feature>
<protein>
    <submittedName>
        <fullName evidence="2">Uncharacterized protein</fullName>
    </submittedName>
</protein>
<feature type="compositionally biased region" description="Pro residues" evidence="1">
    <location>
        <begin position="134"/>
        <end position="159"/>
    </location>
</feature>
<keyword evidence="3" id="KW-1185">Reference proteome</keyword>
<name>A0AAV9V7B4_9PEZI</name>
<dbReference type="Proteomes" id="UP001373714">
    <property type="component" value="Unassembled WGS sequence"/>
</dbReference>
<evidence type="ECO:0000313" key="2">
    <source>
        <dbReference type="EMBL" id="KAK6357852.1"/>
    </source>
</evidence>
<gene>
    <name evidence="2" type="ORF">TWF730_007209</name>
</gene>
<reference evidence="2 3" key="1">
    <citation type="submission" date="2019-10" db="EMBL/GenBank/DDBJ databases">
        <authorList>
            <person name="Palmer J.M."/>
        </authorList>
    </citation>
    <scope>NUCLEOTIDE SEQUENCE [LARGE SCALE GENOMIC DNA]</scope>
    <source>
        <strain evidence="2 3">TWF730</strain>
    </source>
</reference>
<evidence type="ECO:0000313" key="3">
    <source>
        <dbReference type="Proteomes" id="UP001373714"/>
    </source>
</evidence>